<dbReference type="SUPFAM" id="SSF56059">
    <property type="entry name" value="Glutathione synthetase ATP-binding domain-like"/>
    <property type="match status" value="1"/>
</dbReference>
<accession>A0A0F9WF55</accession>
<dbReference type="PROSITE" id="PS50975">
    <property type="entry name" value="ATP_GRASP"/>
    <property type="match status" value="1"/>
</dbReference>
<dbReference type="InterPro" id="IPR003806">
    <property type="entry name" value="ATP-grasp_PylC-type"/>
</dbReference>
<dbReference type="InterPro" id="IPR011761">
    <property type="entry name" value="ATP-grasp"/>
</dbReference>
<feature type="domain" description="ATP-grasp" evidence="1">
    <location>
        <begin position="240"/>
        <end position="290"/>
    </location>
</feature>
<evidence type="ECO:0000259" key="1">
    <source>
        <dbReference type="PROSITE" id="PS50975"/>
    </source>
</evidence>
<gene>
    <name evidence="2" type="ORF">LCGC14_0287820</name>
</gene>
<dbReference type="InterPro" id="IPR016677">
    <property type="entry name" value="UCP016817_carboligase"/>
</dbReference>
<comment type="caution">
    <text evidence="2">The sequence shown here is derived from an EMBL/GenBank/DDBJ whole genome shotgun (WGS) entry which is preliminary data.</text>
</comment>
<dbReference type="GO" id="GO:0046872">
    <property type="term" value="F:metal ion binding"/>
    <property type="evidence" value="ECO:0007669"/>
    <property type="project" value="InterPro"/>
</dbReference>
<sequence length="371" mass="39954">MPHPTVLVAAFSARQIAASARRAGYDALAVDFFGDLDLKESALRGEVLRGHYPDGFDGGDLLDALDRLAQGQSPVGFVYGAGFEDRPELIEAIAARWPLLGNDAATVRTLKDPEHFAALCAEAEIPHPEIRREPPENASHWLSKQIGGAGGSHVQPAASQPPAANRYFQRFVAGERWSAGIVAASGQVALLGFTRQWAAPSAAEPYRYGGAVGPLQPPEPSGHDMLAQMQRFVARVPLTGLCSVDFVLAPDGPVLLEINPRAGATIDVFDTDSEPLFGLHLGACQRRLPERFAGPRQVRATGLAWAETDVTLPEHFVWPDWTRDRSAPPVVFHAGQPLCTIVAEAATPTAAQALFDSRVADMQERVRRRAA</sequence>
<reference evidence="2" key="1">
    <citation type="journal article" date="2015" name="Nature">
        <title>Complex archaea that bridge the gap between prokaryotes and eukaryotes.</title>
        <authorList>
            <person name="Spang A."/>
            <person name="Saw J.H."/>
            <person name="Jorgensen S.L."/>
            <person name="Zaremba-Niedzwiedzka K."/>
            <person name="Martijn J."/>
            <person name="Lind A.E."/>
            <person name="van Eijk R."/>
            <person name="Schleper C."/>
            <person name="Guy L."/>
            <person name="Ettema T.J."/>
        </authorList>
    </citation>
    <scope>NUCLEOTIDE SEQUENCE</scope>
</reference>
<proteinExistence type="predicted"/>
<organism evidence="2">
    <name type="scientific">marine sediment metagenome</name>
    <dbReference type="NCBI Taxonomy" id="412755"/>
    <lineage>
        <taxon>unclassified sequences</taxon>
        <taxon>metagenomes</taxon>
        <taxon>ecological metagenomes</taxon>
    </lineage>
</organism>
<dbReference type="Gene3D" id="3.30.470.20">
    <property type="entry name" value="ATP-grasp fold, B domain"/>
    <property type="match status" value="1"/>
</dbReference>
<dbReference type="AlphaFoldDB" id="A0A0F9WF55"/>
<protein>
    <recommendedName>
        <fullName evidence="1">ATP-grasp domain-containing protein</fullName>
    </recommendedName>
</protein>
<dbReference type="Pfam" id="PF02655">
    <property type="entry name" value="ATP-grasp_3"/>
    <property type="match status" value="1"/>
</dbReference>
<dbReference type="EMBL" id="LAZR01000170">
    <property type="protein sequence ID" value="KKN84516.1"/>
    <property type="molecule type" value="Genomic_DNA"/>
</dbReference>
<name>A0A0F9WF55_9ZZZZ</name>
<evidence type="ECO:0000313" key="2">
    <source>
        <dbReference type="EMBL" id="KKN84516.1"/>
    </source>
</evidence>
<dbReference type="GO" id="GO:0005524">
    <property type="term" value="F:ATP binding"/>
    <property type="evidence" value="ECO:0007669"/>
    <property type="project" value="InterPro"/>
</dbReference>
<dbReference type="PIRSF" id="PIRSF016817">
    <property type="entry name" value="UCP016817_carboligase"/>
    <property type="match status" value="1"/>
</dbReference>